<feature type="compositionally biased region" description="Low complexity" evidence="1">
    <location>
        <begin position="50"/>
        <end position="72"/>
    </location>
</feature>
<evidence type="ECO:0000313" key="3">
    <source>
        <dbReference type="Proteomes" id="UP000321805"/>
    </source>
</evidence>
<sequence length="72" mass="7758">MSSAYRIVHPDAVPDHYAGTDVPGEFRRLTDELEAEQLALTLIRVPPTPTSSRARATAMPSSRSSTSSCAAR</sequence>
<keyword evidence="3" id="KW-1185">Reference proteome</keyword>
<evidence type="ECO:0000313" key="2">
    <source>
        <dbReference type="EMBL" id="QEC48382.1"/>
    </source>
</evidence>
<organism evidence="2 3">
    <name type="scientific">Baekduia soli</name>
    <dbReference type="NCBI Taxonomy" id="496014"/>
    <lineage>
        <taxon>Bacteria</taxon>
        <taxon>Bacillati</taxon>
        <taxon>Actinomycetota</taxon>
        <taxon>Thermoleophilia</taxon>
        <taxon>Solirubrobacterales</taxon>
        <taxon>Baekduiaceae</taxon>
        <taxon>Baekduia</taxon>
    </lineage>
</organism>
<protein>
    <submittedName>
        <fullName evidence="2">Uncharacterized protein</fullName>
    </submittedName>
</protein>
<evidence type="ECO:0000256" key="1">
    <source>
        <dbReference type="SAM" id="MobiDB-lite"/>
    </source>
</evidence>
<dbReference type="AlphaFoldDB" id="A0A5B8U6U4"/>
<dbReference type="RefSeq" id="WP_146919853.1">
    <property type="nucleotide sequence ID" value="NZ_CP042430.1"/>
</dbReference>
<reference evidence="2 3" key="1">
    <citation type="journal article" date="2018" name="J. Microbiol.">
        <title>Baekduia soli gen. nov., sp. nov., a novel bacterium isolated from the soil of Baekdu Mountain and proposal of a novel family name, Baekduiaceae fam. nov.</title>
        <authorList>
            <person name="An D.S."/>
            <person name="Siddiqi M.Z."/>
            <person name="Kim K.H."/>
            <person name="Yu H.S."/>
            <person name="Im W.T."/>
        </authorList>
    </citation>
    <scope>NUCLEOTIDE SEQUENCE [LARGE SCALE GENOMIC DNA]</scope>
    <source>
        <strain evidence="2 3">BR7-21</strain>
    </source>
</reference>
<dbReference type="Proteomes" id="UP000321805">
    <property type="component" value="Chromosome"/>
</dbReference>
<dbReference type="KEGG" id="bsol:FSW04_12925"/>
<gene>
    <name evidence="2" type="ORF">FSW04_12925</name>
</gene>
<proteinExistence type="predicted"/>
<name>A0A5B8U6U4_9ACTN</name>
<accession>A0A5B8U6U4</accession>
<feature type="region of interest" description="Disordered" evidence="1">
    <location>
        <begin position="46"/>
        <end position="72"/>
    </location>
</feature>
<dbReference type="EMBL" id="CP042430">
    <property type="protein sequence ID" value="QEC48382.1"/>
    <property type="molecule type" value="Genomic_DNA"/>
</dbReference>